<dbReference type="PANTHER" id="PTHR12874">
    <property type="entry name" value="F-BOX ONLY PROTEIN 48-RELATED"/>
    <property type="match status" value="1"/>
</dbReference>
<dbReference type="GO" id="GO:0019005">
    <property type="term" value="C:SCF ubiquitin ligase complex"/>
    <property type="evidence" value="ECO:0007669"/>
    <property type="project" value="TreeGrafter"/>
</dbReference>
<protein>
    <recommendedName>
        <fullName evidence="1">F-box domain-containing protein</fullName>
    </recommendedName>
</protein>
<reference evidence="2" key="1">
    <citation type="journal article" date="2022" name="Proc. Natl. Acad. Sci. U.S.A.">
        <title>Life cycle and functional genomics of the unicellular red alga Galdieria for elucidating algal and plant evolution and industrial use.</title>
        <authorList>
            <person name="Hirooka S."/>
            <person name="Itabashi T."/>
            <person name="Ichinose T.M."/>
            <person name="Onuma R."/>
            <person name="Fujiwara T."/>
            <person name="Yamashita S."/>
            <person name="Jong L.W."/>
            <person name="Tomita R."/>
            <person name="Iwane A.H."/>
            <person name="Miyagishima S.Y."/>
        </authorList>
    </citation>
    <scope>NUCLEOTIDE SEQUENCE</scope>
    <source>
        <strain evidence="2">NBRC 102759</strain>
    </source>
</reference>
<comment type="caution">
    <text evidence="2">The sequence shown here is derived from an EMBL/GenBank/DDBJ whole genome shotgun (WGS) entry which is preliminary data.</text>
</comment>
<feature type="domain" description="F-box" evidence="1">
    <location>
        <begin position="272"/>
        <end position="318"/>
    </location>
</feature>
<dbReference type="InterPro" id="IPR001810">
    <property type="entry name" value="F-box_dom"/>
</dbReference>
<dbReference type="PANTHER" id="PTHR12874:SF9">
    <property type="entry name" value="F-BOX ONLY PROTEIN 48"/>
    <property type="match status" value="1"/>
</dbReference>
<gene>
    <name evidence="2" type="ORF">GpartN1_g6394.t1</name>
</gene>
<sequence length="486" mass="56468">MQQEQDACYGEGASLRGCADRIALEAIFPRVCFPHRRQNSRRVSQRPLFFRHFRRMPENQTMSTLEQLQEAQPCLTDYCESNLEEESLTAPERRVRDPLRSSQFPLTVGSVPPVGVVEHSPIDVNDVDSTSREKMDLESCDLSYQAQRLSQPYSEQLSLDRLLHQRELYEDREDESFRELDETQFVESPDSVSFILSELQGIIAYVDSKPSLGSGSCSFIRDRLRTLLVVSSSYARQNQSQLRESCSICTEYDSCVCLKKHWDSSCSSLICLQPFSFLPDDIVKLILHFLEADDLGRARRVCKKWYEFCSDESLWKEQCLSRWRSLEWDESAWALVTGDIPLEEDYNNRWMLLFPRLNQIPYYCCRLQKTGRFICNLRAHQFGGNPLIPYGLGHTLIVERRFNISHLETFVLPDAARFYFEPESREDEEGYFAFIEYLLHRNRAGLALEGERRIIFIPPCDYSSNYLQYTGKGLVGIVQRSYPPLS</sequence>
<reference evidence="2" key="2">
    <citation type="submission" date="2022-01" db="EMBL/GenBank/DDBJ databases">
        <authorList>
            <person name="Hirooka S."/>
            <person name="Miyagishima S.Y."/>
        </authorList>
    </citation>
    <scope>NUCLEOTIDE SEQUENCE</scope>
    <source>
        <strain evidence="2">NBRC 102759</strain>
    </source>
</reference>
<evidence type="ECO:0000313" key="2">
    <source>
        <dbReference type="EMBL" id="GJQ14603.1"/>
    </source>
</evidence>
<keyword evidence="3" id="KW-1185">Reference proteome</keyword>
<dbReference type="Pfam" id="PF12937">
    <property type="entry name" value="F-box-like"/>
    <property type="match status" value="1"/>
</dbReference>
<dbReference type="PROSITE" id="PS50181">
    <property type="entry name" value="FBOX"/>
    <property type="match status" value="1"/>
</dbReference>
<dbReference type="Gene3D" id="1.20.1280.50">
    <property type="match status" value="1"/>
</dbReference>
<evidence type="ECO:0000259" key="1">
    <source>
        <dbReference type="PROSITE" id="PS50181"/>
    </source>
</evidence>
<dbReference type="OrthoDB" id="192402at2759"/>
<dbReference type="InterPro" id="IPR036047">
    <property type="entry name" value="F-box-like_dom_sf"/>
</dbReference>
<dbReference type="GO" id="GO:0005737">
    <property type="term" value="C:cytoplasm"/>
    <property type="evidence" value="ECO:0007669"/>
    <property type="project" value="TreeGrafter"/>
</dbReference>
<dbReference type="SUPFAM" id="SSF81383">
    <property type="entry name" value="F-box domain"/>
    <property type="match status" value="1"/>
</dbReference>
<accession>A0A9C7UT81</accession>
<dbReference type="AlphaFoldDB" id="A0A9C7UT81"/>
<dbReference type="GO" id="GO:0031146">
    <property type="term" value="P:SCF-dependent proteasomal ubiquitin-dependent protein catabolic process"/>
    <property type="evidence" value="ECO:0007669"/>
    <property type="project" value="TreeGrafter"/>
</dbReference>
<evidence type="ECO:0000313" key="3">
    <source>
        <dbReference type="Proteomes" id="UP001061958"/>
    </source>
</evidence>
<dbReference type="Proteomes" id="UP001061958">
    <property type="component" value="Unassembled WGS sequence"/>
</dbReference>
<proteinExistence type="predicted"/>
<organism evidence="2 3">
    <name type="scientific">Galdieria partita</name>
    <dbReference type="NCBI Taxonomy" id="83374"/>
    <lineage>
        <taxon>Eukaryota</taxon>
        <taxon>Rhodophyta</taxon>
        <taxon>Bangiophyceae</taxon>
        <taxon>Galdieriales</taxon>
        <taxon>Galdieriaceae</taxon>
        <taxon>Galdieria</taxon>
    </lineage>
</organism>
<dbReference type="SMART" id="SM00256">
    <property type="entry name" value="FBOX"/>
    <property type="match status" value="1"/>
</dbReference>
<name>A0A9C7UT81_9RHOD</name>
<dbReference type="EMBL" id="BQMJ01000057">
    <property type="protein sequence ID" value="GJQ14603.1"/>
    <property type="molecule type" value="Genomic_DNA"/>
</dbReference>